<feature type="domain" description="4'-phosphopantetheinyl transferase" evidence="3">
    <location>
        <begin position="107"/>
        <end position="196"/>
    </location>
</feature>
<evidence type="ECO:0000259" key="4">
    <source>
        <dbReference type="Pfam" id="PF22624"/>
    </source>
</evidence>
<dbReference type="SUPFAM" id="SSF56214">
    <property type="entry name" value="4'-phosphopantetheinyl transferase"/>
    <property type="match status" value="2"/>
</dbReference>
<reference evidence="5 6" key="1">
    <citation type="submission" date="2019-08" db="EMBL/GenBank/DDBJ databases">
        <title>Deep-cultivation of Planctomycetes and their phenomic and genomic characterization uncovers novel biology.</title>
        <authorList>
            <person name="Wiegand S."/>
            <person name="Jogler M."/>
            <person name="Boedeker C."/>
            <person name="Pinto D."/>
            <person name="Vollmers J."/>
            <person name="Rivas-Marin E."/>
            <person name="Kohn T."/>
            <person name="Peeters S.H."/>
            <person name="Heuer A."/>
            <person name="Rast P."/>
            <person name="Oberbeckmann S."/>
            <person name="Bunk B."/>
            <person name="Jeske O."/>
            <person name="Meyerdierks A."/>
            <person name="Storesund J.E."/>
            <person name="Kallscheuer N."/>
            <person name="Luecker S."/>
            <person name="Lage O.M."/>
            <person name="Pohl T."/>
            <person name="Merkel B.J."/>
            <person name="Hornburger P."/>
            <person name="Mueller R.-W."/>
            <person name="Bruemmer F."/>
            <person name="Labrenz M."/>
            <person name="Spormann A.M."/>
            <person name="Op den Camp H."/>
            <person name="Overmann J."/>
            <person name="Amann R."/>
            <person name="Jetten M.S.M."/>
            <person name="Mascher T."/>
            <person name="Medema M.H."/>
            <person name="Devos D.P."/>
            <person name="Kaster A.-K."/>
            <person name="Ovreas L."/>
            <person name="Rohde M."/>
            <person name="Galperin M.Y."/>
            <person name="Jogler C."/>
        </authorList>
    </citation>
    <scope>NUCLEOTIDE SEQUENCE [LARGE SCALE GENOMIC DNA]</scope>
    <source>
        <strain evidence="5 6">UC8</strain>
    </source>
</reference>
<dbReference type="InterPro" id="IPR055066">
    <property type="entry name" value="AASDHPPT_N"/>
</dbReference>
<dbReference type="InterPro" id="IPR008278">
    <property type="entry name" value="4-PPantetheinyl_Trfase_dom"/>
</dbReference>
<feature type="domain" description="4'-phosphopantetheinyl transferase N-terminal" evidence="4">
    <location>
        <begin position="24"/>
        <end position="100"/>
    </location>
</feature>
<evidence type="ECO:0000313" key="6">
    <source>
        <dbReference type="Proteomes" id="UP000325286"/>
    </source>
</evidence>
<dbReference type="KEGG" id="rul:UC8_35170"/>
<dbReference type="Proteomes" id="UP000325286">
    <property type="component" value="Chromosome"/>
</dbReference>
<dbReference type="Pfam" id="PF01648">
    <property type="entry name" value="ACPS"/>
    <property type="match status" value="1"/>
</dbReference>
<name>A0A5B9QR72_9BACT</name>
<evidence type="ECO:0000256" key="2">
    <source>
        <dbReference type="ARBA" id="ARBA00022679"/>
    </source>
</evidence>
<dbReference type="AlphaFoldDB" id="A0A5B9QR72"/>
<evidence type="ECO:0000256" key="1">
    <source>
        <dbReference type="ARBA" id="ARBA00010990"/>
    </source>
</evidence>
<protein>
    <submittedName>
        <fullName evidence="5">4'-phosphopantetheinyl transferase sfp</fullName>
        <ecNumber evidence="5">2.7.8.-</ecNumber>
    </submittedName>
</protein>
<dbReference type="InterPro" id="IPR050559">
    <property type="entry name" value="P-Pant_transferase_sf"/>
</dbReference>
<accession>A0A5B9QR72</accession>
<evidence type="ECO:0000313" key="5">
    <source>
        <dbReference type="EMBL" id="QEG41494.1"/>
    </source>
</evidence>
<dbReference type="InterPro" id="IPR037143">
    <property type="entry name" value="4-PPantetheinyl_Trfase_dom_sf"/>
</dbReference>
<gene>
    <name evidence="5" type="primary">sfp</name>
    <name evidence="5" type="ORF">UC8_35170</name>
</gene>
<dbReference type="EC" id="2.7.8.-" evidence="5"/>
<dbReference type="EMBL" id="CP042914">
    <property type="protein sequence ID" value="QEG41494.1"/>
    <property type="molecule type" value="Genomic_DNA"/>
</dbReference>
<dbReference type="GO" id="GO:0000287">
    <property type="term" value="F:magnesium ion binding"/>
    <property type="evidence" value="ECO:0007669"/>
    <property type="project" value="InterPro"/>
</dbReference>
<organism evidence="5 6">
    <name type="scientific">Roseimaritima ulvae</name>
    <dbReference type="NCBI Taxonomy" id="980254"/>
    <lineage>
        <taxon>Bacteria</taxon>
        <taxon>Pseudomonadati</taxon>
        <taxon>Planctomycetota</taxon>
        <taxon>Planctomycetia</taxon>
        <taxon>Pirellulales</taxon>
        <taxon>Pirellulaceae</taxon>
        <taxon>Roseimaritima</taxon>
    </lineage>
</organism>
<dbReference type="Gene3D" id="3.90.470.20">
    <property type="entry name" value="4'-phosphopantetheinyl transferase domain"/>
    <property type="match status" value="2"/>
</dbReference>
<dbReference type="PANTHER" id="PTHR12215">
    <property type="entry name" value="PHOSPHOPANTETHEINE TRANSFERASE"/>
    <property type="match status" value="1"/>
</dbReference>
<dbReference type="GO" id="GO:0019878">
    <property type="term" value="P:lysine biosynthetic process via aminoadipic acid"/>
    <property type="evidence" value="ECO:0007669"/>
    <property type="project" value="TreeGrafter"/>
</dbReference>
<dbReference type="PANTHER" id="PTHR12215:SF10">
    <property type="entry name" value="L-AMINOADIPATE-SEMIALDEHYDE DEHYDROGENASE-PHOSPHOPANTETHEINYL TRANSFERASE"/>
    <property type="match status" value="1"/>
</dbReference>
<keyword evidence="2 5" id="KW-0808">Transferase</keyword>
<dbReference type="RefSeq" id="WP_084426851.1">
    <property type="nucleotide sequence ID" value="NZ_CP042914.1"/>
</dbReference>
<dbReference type="GO" id="GO:0005829">
    <property type="term" value="C:cytosol"/>
    <property type="evidence" value="ECO:0007669"/>
    <property type="project" value="TreeGrafter"/>
</dbReference>
<sequence>MPIQIWHASASKQQAGQLETACRQWLTDEEQQRAARFRQPTSHNQFVVGRGMVRQLLGRRLGVDPRALGFQQSAHGKPHLDGSTVVEFNVAHTSGLVVVAIGQDRRLGVDVEGLDRRIDLDIAKRYFAASEVRWLAAQPAAEQTQAFLRIWTLKESFIKAIGTGLTMPLDQFAFHDLHSPHPQLSFTDERLPSAKKWGPAEQWQSHIFQPAAGYIAALTVHADQRPQITTQPWSSFAPRT</sequence>
<evidence type="ECO:0000259" key="3">
    <source>
        <dbReference type="Pfam" id="PF01648"/>
    </source>
</evidence>
<dbReference type="OrthoDB" id="9808281at2"/>
<dbReference type="GO" id="GO:0008897">
    <property type="term" value="F:holo-[acyl-carrier-protein] synthase activity"/>
    <property type="evidence" value="ECO:0007669"/>
    <property type="project" value="InterPro"/>
</dbReference>
<keyword evidence="6" id="KW-1185">Reference proteome</keyword>
<dbReference type="Pfam" id="PF22624">
    <property type="entry name" value="AASDHPPT_N"/>
    <property type="match status" value="1"/>
</dbReference>
<proteinExistence type="inferred from homology"/>
<comment type="similarity">
    <text evidence="1">Belongs to the P-Pant transferase superfamily. Gsp/Sfp/HetI/AcpT family.</text>
</comment>